<dbReference type="OrthoDB" id="8455288at2"/>
<organism evidence="1 2">
    <name type="scientific">Pseudomonas putida (strain ATCC 47054 / DSM 6125 / CFBP 8728 / NCIMB 11950 / KT2440)</name>
    <dbReference type="NCBI Taxonomy" id="160488"/>
    <lineage>
        <taxon>Bacteria</taxon>
        <taxon>Pseudomonadati</taxon>
        <taxon>Pseudomonadota</taxon>
        <taxon>Gammaproteobacteria</taxon>
        <taxon>Pseudomonadales</taxon>
        <taxon>Pseudomonadaceae</taxon>
        <taxon>Pseudomonas</taxon>
    </lineage>
</organism>
<dbReference type="Proteomes" id="UP000000556">
    <property type="component" value="Chromosome"/>
</dbReference>
<evidence type="ECO:0000313" key="2">
    <source>
        <dbReference type="Proteomes" id="UP000000556"/>
    </source>
</evidence>
<dbReference type="KEGG" id="ppu:PP_5519"/>
<dbReference type="EMBL" id="AE015451">
    <property type="protein sequence ID" value="AMM02856.1"/>
    <property type="molecule type" value="Genomic_DNA"/>
</dbReference>
<reference evidence="1 2" key="1">
    <citation type="journal article" date="2002" name="Environ. Microbiol.">
        <title>Complete genome sequence and comparative analysis of the metabolically versatile Pseudomonas putida KT2440.</title>
        <authorList>
            <person name="Nelson K.E."/>
            <person name="Weinel C."/>
            <person name="Paulsen I.T."/>
            <person name="Dodson R.J."/>
            <person name="Hilbert H."/>
            <person name="Martins dos Santos V.A."/>
            <person name="Fouts D.E."/>
            <person name="Gill S.R."/>
            <person name="Pop M."/>
            <person name="Holmes M."/>
            <person name="Brinkac L."/>
            <person name="Beanan M."/>
            <person name="DeBoy R.T."/>
            <person name="Daugherty S."/>
            <person name="Kolonay J."/>
            <person name="Madupu R."/>
            <person name="Nelson W."/>
            <person name="White O."/>
            <person name="Peterson J."/>
            <person name="Khouri H."/>
            <person name="Hance I."/>
            <person name="Chris Lee P."/>
            <person name="Holtzapple E."/>
            <person name="Scanlan D."/>
            <person name="Tran K."/>
            <person name="Moazzez A."/>
            <person name="Utterback T."/>
            <person name="Rizzo M."/>
            <person name="Lee K."/>
            <person name="Kosack D."/>
            <person name="Moestl D."/>
            <person name="Wedler H."/>
            <person name="Lauber J."/>
            <person name="Stjepandic D."/>
            <person name="Hoheisel J."/>
            <person name="Straetz M."/>
            <person name="Heim S."/>
            <person name="Kiewitz C."/>
            <person name="Eisen J.A."/>
            <person name="Timmis K.N."/>
            <person name="Dusterhoft A."/>
            <person name="Tummler B."/>
            <person name="Fraser C.M."/>
        </authorList>
    </citation>
    <scope>NUCLEOTIDE SEQUENCE [LARGE SCALE GENOMIC DNA]</scope>
    <source>
        <strain evidence="2">ATCC 47054 / DSM 6125 / CFBP 8728 / NCIMB 11950 / KT2440</strain>
    </source>
</reference>
<accession>A0A140FW73</accession>
<sequence length="57" mass="6698">MRHAEHLDRFLRLDMLLHLTRIDRDTAYRGIREGAFTKQVKIRAIRLPGASDDQSVH</sequence>
<evidence type="ECO:0000313" key="1">
    <source>
        <dbReference type="EMBL" id="AMM02856.1"/>
    </source>
</evidence>
<keyword evidence="2" id="KW-1185">Reference proteome</keyword>
<proteinExistence type="predicted"/>
<dbReference type="BioCyc" id="PPUT160488:G1G01-2503-MONOMER"/>
<gene>
    <name evidence="1" type="ordered locus">PP_5519</name>
</gene>
<reference evidence="1 2" key="2">
    <citation type="journal article" date="2016" name="Environ. Microbiol.">
        <title>The revisited genome of Pseudomonas putida KT2440 enlightens its value as a robust metabolic chassis.</title>
        <authorList>
            <person name="Belda E."/>
            <person name="van Heck R.G."/>
            <person name="Lopez-Sanchez M.J."/>
            <person name="Cruveiller S."/>
            <person name="Barbe V."/>
            <person name="Fraser C."/>
            <person name="Klenk H.P."/>
            <person name="Petersen J."/>
            <person name="Morgat A."/>
            <person name="Nikel P.I."/>
            <person name="Vallenet D."/>
            <person name="Rouy Z."/>
            <person name="Sekowska A."/>
            <person name="Martins Dos Santos V.A."/>
            <person name="de Lorenzo V."/>
            <person name="Danchin A."/>
            <person name="Medigue C."/>
        </authorList>
    </citation>
    <scope>NUCLEOTIDE SEQUENCE [LARGE SCALE GENOMIC DNA]</scope>
    <source>
        <strain evidence="2">ATCC 47054 / DSM 6125 / CFBP 8728 / NCIMB 11950 / KT2440</strain>
    </source>
</reference>
<dbReference type="STRING" id="160488.PP_5519"/>
<protein>
    <submittedName>
        <fullName evidence="1">Uncharacterized protein</fullName>
    </submittedName>
</protein>
<name>A0A140FW73_PSEPK</name>
<dbReference type="AlphaFoldDB" id="A0A140FW73"/>